<dbReference type="Pfam" id="PF20710">
    <property type="entry name" value="DUF6824"/>
    <property type="match status" value="1"/>
</dbReference>
<feature type="compositionally biased region" description="Basic and acidic residues" evidence="1">
    <location>
        <begin position="151"/>
        <end position="161"/>
    </location>
</feature>
<feature type="region of interest" description="Disordered" evidence="1">
    <location>
        <begin position="135"/>
        <end position="189"/>
    </location>
</feature>
<feature type="region of interest" description="Disordered" evidence="1">
    <location>
        <begin position="1"/>
        <end position="25"/>
    </location>
</feature>
<organism evidence="3 4">
    <name type="scientific">Seminavis robusta</name>
    <dbReference type="NCBI Taxonomy" id="568900"/>
    <lineage>
        <taxon>Eukaryota</taxon>
        <taxon>Sar</taxon>
        <taxon>Stramenopiles</taxon>
        <taxon>Ochrophyta</taxon>
        <taxon>Bacillariophyta</taxon>
        <taxon>Bacillariophyceae</taxon>
        <taxon>Bacillariophycidae</taxon>
        <taxon>Naviculales</taxon>
        <taxon>Naviculaceae</taxon>
        <taxon>Seminavis</taxon>
    </lineage>
</organism>
<evidence type="ECO:0000313" key="4">
    <source>
        <dbReference type="Proteomes" id="UP001153069"/>
    </source>
</evidence>
<evidence type="ECO:0000313" key="3">
    <source>
        <dbReference type="EMBL" id="CAB9516013.1"/>
    </source>
</evidence>
<dbReference type="Proteomes" id="UP001153069">
    <property type="component" value="Unassembled WGS sequence"/>
</dbReference>
<reference evidence="3" key="1">
    <citation type="submission" date="2020-06" db="EMBL/GenBank/DDBJ databases">
        <authorList>
            <consortium name="Plant Systems Biology data submission"/>
        </authorList>
    </citation>
    <scope>NUCLEOTIDE SEQUENCE</scope>
    <source>
        <strain evidence="3">D6</strain>
    </source>
</reference>
<protein>
    <recommendedName>
        <fullName evidence="2">DUF6824 domain-containing protein</fullName>
    </recommendedName>
</protein>
<evidence type="ECO:0000259" key="2">
    <source>
        <dbReference type="Pfam" id="PF20710"/>
    </source>
</evidence>
<feature type="domain" description="DUF6824" evidence="2">
    <location>
        <begin position="41"/>
        <end position="126"/>
    </location>
</feature>
<sequence length="320" mass="34311">MMFNPDDESPHQEHNRALPNNESLDRKISVVPDRVSLRPNDVLCGRSKESFNHAGNRRFRNLVAASLAEYNEATSKWAKSMVAARLVGVINNEGGRFLKQRKGNEEVWYEISTQDAKAKVSHAIRDAIAAKEKFKGSKSDSSVASNVANSKSKEEPNKKMAQDQAHSRPPGMLPHSEPSSLSSIAGPIISMPGFQPHMGVIGASGPNRSVVQDQIQNLRHQHIRAPNITPPLFGTAGASLTSHPGMPPLGMGSQHQGHPFPHGHLLGTTGPVVPPHRASRPPQEAKNSSSSSDGDGDGDNDFLSLIDSVLGPMPPGDGKG</sequence>
<evidence type="ECO:0000256" key="1">
    <source>
        <dbReference type="SAM" id="MobiDB-lite"/>
    </source>
</evidence>
<feature type="region of interest" description="Disordered" evidence="1">
    <location>
        <begin position="234"/>
        <end position="320"/>
    </location>
</feature>
<gene>
    <name evidence="3" type="ORF">SEMRO_754_G197540.1</name>
</gene>
<accession>A0A9N8HML2</accession>
<dbReference type="AlphaFoldDB" id="A0A9N8HML2"/>
<comment type="caution">
    <text evidence="3">The sequence shown here is derived from an EMBL/GenBank/DDBJ whole genome shotgun (WGS) entry which is preliminary data.</text>
</comment>
<keyword evidence="4" id="KW-1185">Reference proteome</keyword>
<dbReference type="EMBL" id="CAICTM010000753">
    <property type="protein sequence ID" value="CAB9516013.1"/>
    <property type="molecule type" value="Genomic_DNA"/>
</dbReference>
<feature type="compositionally biased region" description="Low complexity" evidence="1">
    <location>
        <begin position="139"/>
        <end position="150"/>
    </location>
</feature>
<dbReference type="InterPro" id="IPR049227">
    <property type="entry name" value="DUF6824"/>
</dbReference>
<proteinExistence type="predicted"/>
<name>A0A9N8HML2_9STRA</name>